<dbReference type="Pfam" id="PF07859">
    <property type="entry name" value="Abhydrolase_3"/>
    <property type="match status" value="2"/>
</dbReference>
<proteinExistence type="predicted"/>
<dbReference type="STRING" id="225359.A0A2S4PXX1"/>
<dbReference type="PANTHER" id="PTHR23024">
    <property type="entry name" value="ARYLACETAMIDE DEACETYLASE"/>
    <property type="match status" value="1"/>
</dbReference>
<dbReference type="GO" id="GO:0016787">
    <property type="term" value="F:hydrolase activity"/>
    <property type="evidence" value="ECO:0007669"/>
    <property type="project" value="InterPro"/>
</dbReference>
<dbReference type="EMBL" id="PEDP01000239">
    <property type="protein sequence ID" value="POS86852.1"/>
    <property type="molecule type" value="Genomic_DNA"/>
</dbReference>
<gene>
    <name evidence="2" type="ORF">EPUL_001765</name>
</gene>
<comment type="caution">
    <text evidence="2">The sequence shown here is derived from an EMBL/GenBank/DDBJ whole genome shotgun (WGS) entry which is preliminary data.</text>
</comment>
<keyword evidence="3" id="KW-1185">Reference proteome</keyword>
<feature type="domain" description="Alpha/beta hydrolase fold-3" evidence="1">
    <location>
        <begin position="57"/>
        <end position="151"/>
    </location>
</feature>
<dbReference type="InterPro" id="IPR013094">
    <property type="entry name" value="AB_hydrolase_3"/>
</dbReference>
<dbReference type="SUPFAM" id="SSF53474">
    <property type="entry name" value="alpha/beta-Hydrolases"/>
    <property type="match status" value="1"/>
</dbReference>
<evidence type="ECO:0000259" key="1">
    <source>
        <dbReference type="Pfam" id="PF07859"/>
    </source>
</evidence>
<dbReference type="InterPro" id="IPR029058">
    <property type="entry name" value="AB_hydrolase_fold"/>
</dbReference>
<dbReference type="OrthoDB" id="433474at2759"/>
<dbReference type="Gene3D" id="3.40.50.1820">
    <property type="entry name" value="alpha/beta hydrolase"/>
    <property type="match status" value="1"/>
</dbReference>
<dbReference type="AlphaFoldDB" id="A0A2S4PXX1"/>
<feature type="domain" description="Alpha/beta hydrolase fold-3" evidence="1">
    <location>
        <begin position="220"/>
        <end position="338"/>
    </location>
</feature>
<dbReference type="Proteomes" id="UP000237438">
    <property type="component" value="Unassembled WGS sequence"/>
</dbReference>
<name>A0A2S4PXX1_9PEZI</name>
<evidence type="ECO:0000313" key="3">
    <source>
        <dbReference type="Proteomes" id="UP000237438"/>
    </source>
</evidence>
<sequence>MSIGMMVHHLAKPWPPNPNFKLVIPSRLHPNGGSFKIFFYLPATYFETPDDFKYPVVINFHGGGFTLGSGTDDARFAQAVVCDVNAIFVSIEYRLAPEYPFSVGVEDGADAVIYLAAHAEELRIDPHRMALSGFSAGGNFTFTVPLLLQDLKTGAGKRILTSRESNDFIHSPSYTSIAASSSMLFLPNSNFLRSASSLSSICKLPELKVTQVETTQSLPEFTLVCLVSFYPPIDFRKSREQKRDSNPMPEKNLPRILTDFFDEAYMQTQDLDLADPYLSPAASSDANLKDAYPNDILLYTCQYDMLNAEGVEFGMRLASEAIGKTVRGGLIQGVPHAFDKKPNPINFPESANRCYREVCAELRRIFGQREVL</sequence>
<accession>A0A2S4PXX1</accession>
<evidence type="ECO:0000313" key="2">
    <source>
        <dbReference type="EMBL" id="POS86852.1"/>
    </source>
</evidence>
<protein>
    <recommendedName>
        <fullName evidence="1">Alpha/beta hydrolase fold-3 domain-containing protein</fullName>
    </recommendedName>
</protein>
<reference evidence="2 3" key="1">
    <citation type="submission" date="2017-10" db="EMBL/GenBank/DDBJ databases">
        <title>Development of genomic resources for the powdery mildew, Erysiphe pulchra.</title>
        <authorList>
            <person name="Wadl P.A."/>
            <person name="Mack B.M."/>
            <person name="Moore G."/>
            <person name="Beltz S.B."/>
        </authorList>
    </citation>
    <scope>NUCLEOTIDE SEQUENCE [LARGE SCALE GENOMIC DNA]</scope>
    <source>
        <strain evidence="2">Cflorida</strain>
    </source>
</reference>
<dbReference type="InterPro" id="IPR050466">
    <property type="entry name" value="Carboxylest/Gibb_receptor"/>
</dbReference>
<dbReference type="PANTHER" id="PTHR23024:SF600">
    <property type="entry name" value="PUTATIVE (AFU_ORTHOLOGUE AFUA_1G02580)-RELATED"/>
    <property type="match status" value="1"/>
</dbReference>
<organism evidence="2 3">
    <name type="scientific">Erysiphe pulchra</name>
    <dbReference type="NCBI Taxonomy" id="225359"/>
    <lineage>
        <taxon>Eukaryota</taxon>
        <taxon>Fungi</taxon>
        <taxon>Dikarya</taxon>
        <taxon>Ascomycota</taxon>
        <taxon>Pezizomycotina</taxon>
        <taxon>Leotiomycetes</taxon>
        <taxon>Erysiphales</taxon>
        <taxon>Erysiphaceae</taxon>
        <taxon>Erysiphe</taxon>
    </lineage>
</organism>